<reference evidence="5" key="1">
    <citation type="submission" date="2020-06" db="EMBL/GenBank/DDBJ databases">
        <authorList>
            <consortium name="Plant Systems Biology data submission"/>
        </authorList>
    </citation>
    <scope>NUCLEOTIDE SEQUENCE</scope>
    <source>
        <strain evidence="5">D6</strain>
    </source>
</reference>
<dbReference type="AlphaFoldDB" id="A0A9N8HM74"/>
<dbReference type="InterPro" id="IPR005822">
    <property type="entry name" value="Ribosomal_uL13"/>
</dbReference>
<gene>
    <name evidence="5" type="ORF">SEMRO_874_G214140.1</name>
</gene>
<evidence type="ECO:0000256" key="2">
    <source>
        <dbReference type="ARBA" id="ARBA00022980"/>
    </source>
</evidence>
<dbReference type="CDD" id="cd00392">
    <property type="entry name" value="Ribosomal_L13"/>
    <property type="match status" value="1"/>
</dbReference>
<keyword evidence="3" id="KW-0687">Ribonucleoprotein</keyword>
<dbReference type="PANTHER" id="PTHR11545:SF41">
    <property type="entry name" value="50S RIBOSOMAL PROTEIN L13, CHLOROPLASTIC"/>
    <property type="match status" value="1"/>
</dbReference>
<dbReference type="HAMAP" id="MF_01366">
    <property type="entry name" value="Ribosomal_uL13"/>
    <property type="match status" value="1"/>
</dbReference>
<evidence type="ECO:0000256" key="3">
    <source>
        <dbReference type="ARBA" id="ARBA00023274"/>
    </source>
</evidence>
<dbReference type="InterPro" id="IPR005823">
    <property type="entry name" value="Ribosomal_uL13_bac-type"/>
</dbReference>
<dbReference type="EMBL" id="CAICTM010000873">
    <property type="protein sequence ID" value="CAB9517690.1"/>
    <property type="molecule type" value="Genomic_DNA"/>
</dbReference>
<dbReference type="GO" id="GO:0017148">
    <property type="term" value="P:negative regulation of translation"/>
    <property type="evidence" value="ECO:0007669"/>
    <property type="project" value="TreeGrafter"/>
</dbReference>
<protein>
    <submittedName>
        <fullName evidence="5">Protein L13</fullName>
    </submittedName>
</protein>
<evidence type="ECO:0000313" key="5">
    <source>
        <dbReference type="EMBL" id="CAB9517690.1"/>
    </source>
</evidence>
<dbReference type="SUPFAM" id="SSF52161">
    <property type="entry name" value="Ribosomal protein L13"/>
    <property type="match status" value="1"/>
</dbReference>
<dbReference type="Gene3D" id="3.90.1180.10">
    <property type="entry name" value="Ribosomal protein L13"/>
    <property type="match status" value="1"/>
</dbReference>
<dbReference type="Proteomes" id="UP001153069">
    <property type="component" value="Unassembled WGS sequence"/>
</dbReference>
<dbReference type="InterPro" id="IPR036899">
    <property type="entry name" value="Ribosomal_uL13_sf"/>
</dbReference>
<dbReference type="PANTHER" id="PTHR11545">
    <property type="entry name" value="RIBOSOMAL PROTEIN L13"/>
    <property type="match status" value="1"/>
</dbReference>
<dbReference type="OrthoDB" id="274622at2759"/>
<organism evidence="5 6">
    <name type="scientific">Seminavis robusta</name>
    <dbReference type="NCBI Taxonomy" id="568900"/>
    <lineage>
        <taxon>Eukaryota</taxon>
        <taxon>Sar</taxon>
        <taxon>Stramenopiles</taxon>
        <taxon>Ochrophyta</taxon>
        <taxon>Bacillariophyta</taxon>
        <taxon>Bacillariophyceae</taxon>
        <taxon>Bacillariophycidae</taxon>
        <taxon>Naviculales</taxon>
        <taxon>Naviculaceae</taxon>
        <taxon>Seminavis</taxon>
    </lineage>
</organism>
<name>A0A9N8HM74_9STRA</name>
<evidence type="ECO:0000256" key="1">
    <source>
        <dbReference type="ARBA" id="ARBA00006227"/>
    </source>
</evidence>
<dbReference type="GO" id="GO:0005762">
    <property type="term" value="C:mitochondrial large ribosomal subunit"/>
    <property type="evidence" value="ECO:0007669"/>
    <property type="project" value="TreeGrafter"/>
</dbReference>
<evidence type="ECO:0000313" key="6">
    <source>
        <dbReference type="Proteomes" id="UP001153069"/>
    </source>
</evidence>
<proteinExistence type="inferred from homology"/>
<feature type="compositionally biased region" description="Basic and acidic residues" evidence="4">
    <location>
        <begin position="213"/>
        <end position="225"/>
    </location>
</feature>
<comment type="similarity">
    <text evidence="1">Belongs to the universal ribosomal protein uL13 family.</text>
</comment>
<dbReference type="GO" id="GO:0003735">
    <property type="term" value="F:structural constituent of ribosome"/>
    <property type="evidence" value="ECO:0007669"/>
    <property type="project" value="InterPro"/>
</dbReference>
<accession>A0A9N8HM74</accession>
<dbReference type="GO" id="GO:0003729">
    <property type="term" value="F:mRNA binding"/>
    <property type="evidence" value="ECO:0007669"/>
    <property type="project" value="TreeGrafter"/>
</dbReference>
<keyword evidence="6" id="KW-1185">Reference proteome</keyword>
<dbReference type="GO" id="GO:0006412">
    <property type="term" value="P:translation"/>
    <property type="evidence" value="ECO:0007669"/>
    <property type="project" value="InterPro"/>
</dbReference>
<dbReference type="NCBIfam" id="TIGR01066">
    <property type="entry name" value="rplM_bact"/>
    <property type="match status" value="1"/>
</dbReference>
<comment type="caution">
    <text evidence="5">The sequence shown here is derived from an EMBL/GenBank/DDBJ whole genome shotgun (WGS) entry which is preliminary data.</text>
</comment>
<feature type="region of interest" description="Disordered" evidence="4">
    <location>
        <begin position="204"/>
        <end position="225"/>
    </location>
</feature>
<keyword evidence="2" id="KW-0689">Ribosomal protein</keyword>
<sequence>MAFRGRALQTCWHLVDASDQTVGRLANQIAPILKGKHKPTFLPNKDMGDVVVIVNAEKVTFSGNKWDDKLFKWHTGYPGGLKSRPAKAMLERNPTKILRKAILGMLYRNNLRQSYMEPRLKIYAGPTHPHTAQLPDGTDVLPKHPRKRSGKYHFGLTAYATAGSFQAGLMKPQPSMGKNVRVVEEIIDTDEEVFMEEDFEELEDMETVDVVPDGEKLSEDKKETK</sequence>
<dbReference type="Pfam" id="PF00572">
    <property type="entry name" value="Ribosomal_L13"/>
    <property type="match status" value="1"/>
</dbReference>
<evidence type="ECO:0000256" key="4">
    <source>
        <dbReference type="SAM" id="MobiDB-lite"/>
    </source>
</evidence>